<feature type="coiled-coil region" evidence="1">
    <location>
        <begin position="145"/>
        <end position="177"/>
    </location>
</feature>
<organism evidence="3">
    <name type="scientific">uncultured Caudovirales phage</name>
    <dbReference type="NCBI Taxonomy" id="2100421"/>
    <lineage>
        <taxon>Viruses</taxon>
        <taxon>Duplodnaviria</taxon>
        <taxon>Heunggongvirae</taxon>
        <taxon>Uroviricota</taxon>
        <taxon>Caudoviricetes</taxon>
        <taxon>Peduoviridae</taxon>
        <taxon>Maltschvirus</taxon>
        <taxon>Maltschvirus maltsch</taxon>
    </lineage>
</organism>
<sequence length="744" mass="79963">MASPFAKYQSEQVQQIAPGFVEGFGRAGASIGQGIANLGQGIAQGIEEREKVKKEEAKQQAFLGTYLKRDPRVQGVNNFLANGWLKKDDSGNVFIPEENKDKFDPAKAADAISYYNQTGGDGSKLSGDALTKFVTAFEADKKYEADEAAKAAAALDRRKTEAEINKMNAEAAEKMARAGIGAILGAYGSGQDMSTYQPPAISMPSFTTTGSGATPTASSPIPSGSSLLAGTSPQIVPSAPLGSGLNATPSGFTPERYQSGITLATNLSNAPATPAVATTKEPITAKGTAPAALPAAAAAPMPTNTTADTTSKAYITEIPKLQAARVQLDNDWQKEIGMFQANYQITLGQLTSRGAPAEDIKAFEEMSKNRYARMADRYKANVDTLDSRLAGFQKAADEARAAEKAAQGRVTAETEELKTTVEYGAKGQPVTPGTFKTFGEKISTKINNAGIIPGRTGGTKSGEMRDAAFKTHQKIMNDYPTWYQVGFTTEGGNQYQFRMLDYPTAAPIPDTVRANVQTVVEGYTEGRVFLSKLLEVVNSTDEDAIKNYLDRFLATTSKDDVWAEGQALGQFGVAAFRRAIVSGGNFSDADREYVQKLITEINSPSVFKDKDKMLAQTRTLAKFIDSKFRSTLAANGVRLDMDTSKAFLKREDVNGSSADALDMLEKAEKGYYNAFGIQTSKLDKPEKPNALLDAAYIDAQIKAAEKANNPRYVEILKQMKKEHIENKEKAAKKAAEEAARARGA</sequence>
<accession>A0A6J5LZR6</accession>
<feature type="compositionally biased region" description="Polar residues" evidence="2">
    <location>
        <begin position="221"/>
        <end position="230"/>
    </location>
</feature>
<feature type="region of interest" description="Disordered" evidence="2">
    <location>
        <begin position="206"/>
        <end position="230"/>
    </location>
</feature>
<evidence type="ECO:0000256" key="1">
    <source>
        <dbReference type="SAM" id="Coils"/>
    </source>
</evidence>
<keyword evidence="1" id="KW-0175">Coiled coil</keyword>
<dbReference type="EMBL" id="LR796350">
    <property type="protein sequence ID" value="CAB4139402.1"/>
    <property type="molecule type" value="Genomic_DNA"/>
</dbReference>
<evidence type="ECO:0000256" key="2">
    <source>
        <dbReference type="SAM" id="MobiDB-lite"/>
    </source>
</evidence>
<reference evidence="3" key="1">
    <citation type="submission" date="2020-04" db="EMBL/GenBank/DDBJ databases">
        <authorList>
            <person name="Chiriac C."/>
            <person name="Salcher M."/>
            <person name="Ghai R."/>
            <person name="Kavagutti S V."/>
        </authorList>
    </citation>
    <scope>NUCLEOTIDE SEQUENCE</scope>
</reference>
<feature type="compositionally biased region" description="Low complexity" evidence="2">
    <location>
        <begin position="207"/>
        <end position="220"/>
    </location>
</feature>
<proteinExistence type="predicted"/>
<evidence type="ECO:0000313" key="3">
    <source>
        <dbReference type="EMBL" id="CAB4139402.1"/>
    </source>
</evidence>
<name>A0A6J5LZR6_9CAUD</name>
<protein>
    <submittedName>
        <fullName evidence="3">Uncharacterized protein</fullName>
    </submittedName>
</protein>
<gene>
    <name evidence="3" type="ORF">UFOVP340_35</name>
</gene>
<feature type="coiled-coil region" evidence="1">
    <location>
        <begin position="713"/>
        <end position="744"/>
    </location>
</feature>